<evidence type="ECO:0000313" key="5">
    <source>
        <dbReference type="EMBL" id="OQR92177.1"/>
    </source>
</evidence>
<evidence type="ECO:0000256" key="2">
    <source>
        <dbReference type="SAM" id="Phobius"/>
    </source>
</evidence>
<feature type="transmembrane region" description="Helical" evidence="2">
    <location>
        <begin position="273"/>
        <end position="294"/>
    </location>
</feature>
<keyword evidence="2" id="KW-1133">Transmembrane helix</keyword>
<dbReference type="CDD" id="cd06186">
    <property type="entry name" value="NOX_Duox_like_FAD_NADP"/>
    <property type="match status" value="1"/>
</dbReference>
<dbReference type="AlphaFoldDB" id="A0A1V9Z2P9"/>
<dbReference type="InterPro" id="IPR013121">
    <property type="entry name" value="Fe_red_NAD-bd_6"/>
</dbReference>
<accession>A0A1V9Z2P9</accession>
<dbReference type="InterPro" id="IPR013112">
    <property type="entry name" value="FAD-bd_8"/>
</dbReference>
<dbReference type="PANTHER" id="PTHR11972">
    <property type="entry name" value="NADPH OXIDASE"/>
    <property type="match status" value="1"/>
</dbReference>
<dbReference type="Pfam" id="PF08022">
    <property type="entry name" value="FAD_binding_8"/>
    <property type="match status" value="1"/>
</dbReference>
<dbReference type="Proteomes" id="UP000243217">
    <property type="component" value="Unassembled WGS sequence"/>
</dbReference>
<dbReference type="GO" id="GO:0016491">
    <property type="term" value="F:oxidoreductase activity"/>
    <property type="evidence" value="ECO:0007669"/>
    <property type="project" value="UniProtKB-KW"/>
</dbReference>
<keyword evidence="2" id="KW-0812">Transmembrane</keyword>
<keyword evidence="1" id="KW-0560">Oxidoreductase</keyword>
<feature type="domain" description="FAD-binding 8" evidence="3">
    <location>
        <begin position="96"/>
        <end position="149"/>
    </location>
</feature>
<keyword evidence="6" id="KW-1185">Reference proteome</keyword>
<evidence type="ECO:0000259" key="4">
    <source>
        <dbReference type="Pfam" id="PF08030"/>
    </source>
</evidence>
<comment type="caution">
    <text evidence="5">The sequence shown here is derived from an EMBL/GenBank/DDBJ whole genome shotgun (WGS) entry which is preliminary data.</text>
</comment>
<keyword evidence="2" id="KW-0472">Membrane</keyword>
<reference evidence="5 6" key="1">
    <citation type="journal article" date="2014" name="Genome Biol. Evol.">
        <title>The secreted proteins of Achlya hypogyna and Thraustotheca clavata identify the ancestral oomycete secretome and reveal gene acquisitions by horizontal gene transfer.</title>
        <authorList>
            <person name="Misner I."/>
            <person name="Blouin N."/>
            <person name="Leonard G."/>
            <person name="Richards T.A."/>
            <person name="Lane C.E."/>
        </authorList>
    </citation>
    <scope>NUCLEOTIDE SEQUENCE [LARGE SCALE GENOMIC DNA]</scope>
    <source>
        <strain evidence="5 6">ATCC 34112</strain>
    </source>
</reference>
<dbReference type="OrthoDB" id="167398at2759"/>
<feature type="transmembrane region" description="Helical" evidence="2">
    <location>
        <begin position="53"/>
        <end position="81"/>
    </location>
</feature>
<sequence>MVLLPCFDCDVGDDGLDEYFWMAFIFLHGYHGIHLIVVHSATLLQCLCVTHFLFIPATMFAVMHWAPIVIWIFASIVIYFANRMMSTATIQAPTSIKKAVAYEHVVTELSFERAASYQPGDVVYIKVPAVSTTQWHPFSKWSGQVHEYIRQCSAANVDPVVYVDGGYVSPAPVPSPFEKLIFVGSGIGSTPLMSQIMHMLYTHPHQEVHLVWHARDDRLMSQFEPWLRDALALSSRLHLHLYVTQKNEVLDLTDISSGIGSSILPHPYSNLSFWRQVCIMIAAFCCSGGILMVIRYGQKF</sequence>
<protein>
    <recommendedName>
        <fullName evidence="7">FAD-binding FR-type domain-containing protein</fullName>
    </recommendedName>
</protein>
<dbReference type="SUPFAM" id="SSF52343">
    <property type="entry name" value="Ferredoxin reductase-like, C-terminal NADP-linked domain"/>
    <property type="match status" value="1"/>
</dbReference>
<evidence type="ECO:0000256" key="1">
    <source>
        <dbReference type="ARBA" id="ARBA00023002"/>
    </source>
</evidence>
<feature type="transmembrane region" description="Helical" evidence="2">
    <location>
        <begin position="20"/>
        <end position="41"/>
    </location>
</feature>
<dbReference type="InterPro" id="IPR039261">
    <property type="entry name" value="FNR_nucleotide-bd"/>
</dbReference>
<evidence type="ECO:0008006" key="7">
    <source>
        <dbReference type="Google" id="ProtNLM"/>
    </source>
</evidence>
<feature type="domain" description="Ferric reductase NAD binding" evidence="4">
    <location>
        <begin position="177"/>
        <end position="255"/>
    </location>
</feature>
<organism evidence="5 6">
    <name type="scientific">Thraustotheca clavata</name>
    <dbReference type="NCBI Taxonomy" id="74557"/>
    <lineage>
        <taxon>Eukaryota</taxon>
        <taxon>Sar</taxon>
        <taxon>Stramenopiles</taxon>
        <taxon>Oomycota</taxon>
        <taxon>Saprolegniomycetes</taxon>
        <taxon>Saprolegniales</taxon>
        <taxon>Achlyaceae</taxon>
        <taxon>Thraustotheca</taxon>
    </lineage>
</organism>
<evidence type="ECO:0000313" key="6">
    <source>
        <dbReference type="Proteomes" id="UP000243217"/>
    </source>
</evidence>
<dbReference type="GO" id="GO:0005886">
    <property type="term" value="C:plasma membrane"/>
    <property type="evidence" value="ECO:0007669"/>
    <property type="project" value="TreeGrafter"/>
</dbReference>
<dbReference type="STRING" id="74557.A0A1V9Z2P9"/>
<dbReference type="EMBL" id="JNBS01002350">
    <property type="protein sequence ID" value="OQR92177.1"/>
    <property type="molecule type" value="Genomic_DNA"/>
</dbReference>
<dbReference type="Pfam" id="PF08030">
    <property type="entry name" value="NAD_binding_6"/>
    <property type="match status" value="1"/>
</dbReference>
<proteinExistence type="predicted"/>
<evidence type="ECO:0000259" key="3">
    <source>
        <dbReference type="Pfam" id="PF08022"/>
    </source>
</evidence>
<dbReference type="PANTHER" id="PTHR11972:SF193">
    <property type="entry name" value="FAD-BINDING FR-TYPE DOMAIN-CONTAINING PROTEIN"/>
    <property type="match status" value="1"/>
</dbReference>
<dbReference type="InterPro" id="IPR050369">
    <property type="entry name" value="RBOH/FRE"/>
</dbReference>
<name>A0A1V9Z2P9_9STRA</name>
<dbReference type="Gene3D" id="3.40.50.80">
    <property type="entry name" value="Nucleotide-binding domain of ferredoxin-NADP reductase (FNR) module"/>
    <property type="match status" value="1"/>
</dbReference>
<gene>
    <name evidence="5" type="ORF">THRCLA_08773</name>
</gene>